<sequence length="72" mass="7772">VIPDSCYISESVDLIGDVTLGENVSLWFGTVVRGDMHFITIGNRSNIQDNSVVHVTTDISPTRIGSEVTVGH</sequence>
<name>A0A383CN96_9ZZZZ</name>
<dbReference type="PANTHER" id="PTHR13061:SF29">
    <property type="entry name" value="GAMMA CARBONIC ANHYDRASE-LIKE 1, MITOCHONDRIAL-RELATED"/>
    <property type="match status" value="1"/>
</dbReference>
<dbReference type="InterPro" id="IPR011004">
    <property type="entry name" value="Trimer_LpxA-like_sf"/>
</dbReference>
<evidence type="ECO:0000313" key="1">
    <source>
        <dbReference type="EMBL" id="SVE33513.1"/>
    </source>
</evidence>
<dbReference type="SUPFAM" id="SSF51161">
    <property type="entry name" value="Trimeric LpxA-like enzymes"/>
    <property type="match status" value="1"/>
</dbReference>
<organism evidence="1">
    <name type="scientific">marine metagenome</name>
    <dbReference type="NCBI Taxonomy" id="408172"/>
    <lineage>
        <taxon>unclassified sequences</taxon>
        <taxon>metagenomes</taxon>
        <taxon>ecological metagenomes</taxon>
    </lineage>
</organism>
<dbReference type="InterPro" id="IPR050484">
    <property type="entry name" value="Transf_Hexapept/Carb_Anhydrase"/>
</dbReference>
<proteinExistence type="predicted"/>
<dbReference type="PANTHER" id="PTHR13061">
    <property type="entry name" value="DYNACTIN SUBUNIT P25"/>
    <property type="match status" value="1"/>
</dbReference>
<gene>
    <name evidence="1" type="ORF">METZ01_LOCUS486367</name>
</gene>
<evidence type="ECO:0008006" key="2">
    <source>
        <dbReference type="Google" id="ProtNLM"/>
    </source>
</evidence>
<accession>A0A383CN96</accession>
<dbReference type="AlphaFoldDB" id="A0A383CN96"/>
<dbReference type="Gene3D" id="2.160.10.10">
    <property type="entry name" value="Hexapeptide repeat proteins"/>
    <property type="match status" value="1"/>
</dbReference>
<feature type="non-terminal residue" evidence="1">
    <location>
        <position position="72"/>
    </location>
</feature>
<feature type="non-terminal residue" evidence="1">
    <location>
        <position position="1"/>
    </location>
</feature>
<protein>
    <recommendedName>
        <fullName evidence="2">Gamma carbonic anhydrase family protein</fullName>
    </recommendedName>
</protein>
<reference evidence="1" key="1">
    <citation type="submission" date="2018-05" db="EMBL/GenBank/DDBJ databases">
        <authorList>
            <person name="Lanie J.A."/>
            <person name="Ng W.-L."/>
            <person name="Kazmierczak K.M."/>
            <person name="Andrzejewski T.M."/>
            <person name="Davidsen T.M."/>
            <person name="Wayne K.J."/>
            <person name="Tettelin H."/>
            <person name="Glass J.I."/>
            <person name="Rusch D."/>
            <person name="Podicherti R."/>
            <person name="Tsui H.-C.T."/>
            <person name="Winkler M.E."/>
        </authorList>
    </citation>
    <scope>NUCLEOTIDE SEQUENCE</scope>
</reference>
<dbReference type="EMBL" id="UINC01210172">
    <property type="protein sequence ID" value="SVE33513.1"/>
    <property type="molecule type" value="Genomic_DNA"/>
</dbReference>